<evidence type="ECO:0000313" key="4">
    <source>
        <dbReference type="Proteomes" id="UP000081671"/>
    </source>
</evidence>
<dbReference type="GO" id="GO:0006955">
    <property type="term" value="P:immune response"/>
    <property type="evidence" value="ECO:0007669"/>
    <property type="project" value="TreeGrafter"/>
</dbReference>
<dbReference type="InterPro" id="IPR011161">
    <property type="entry name" value="MHC_I-like_Ag-recog"/>
</dbReference>
<evidence type="ECO:0000313" key="5">
    <source>
        <dbReference type="RefSeq" id="XP_012892215.1"/>
    </source>
</evidence>
<dbReference type="SUPFAM" id="SSF54452">
    <property type="entry name" value="MHC antigen-recognition domain"/>
    <property type="match status" value="1"/>
</dbReference>
<feature type="domain" description="MHC class I-like antigen recognition-like" evidence="3">
    <location>
        <begin position="1"/>
        <end position="42"/>
    </location>
</feature>
<dbReference type="GO" id="GO:0042605">
    <property type="term" value="F:peptide antigen binding"/>
    <property type="evidence" value="ECO:0007669"/>
    <property type="project" value="TreeGrafter"/>
</dbReference>
<name>A0A1S3GU58_DIPOR</name>
<dbReference type="InParanoid" id="A0A1S3GU58"/>
<dbReference type="PANTHER" id="PTHR16675:SF229">
    <property type="entry name" value="HLA CLASS I HISTOCOMPATIBILITY ANTIGEN, A ALPHA CHAIN"/>
    <property type="match status" value="1"/>
</dbReference>
<accession>A0A1S3GU58</accession>
<reference evidence="5" key="1">
    <citation type="submission" date="2025-08" db="UniProtKB">
        <authorList>
            <consortium name="RefSeq"/>
        </authorList>
    </citation>
    <scope>IDENTIFICATION</scope>
    <source>
        <tissue evidence="5">Kidney</tissue>
    </source>
</reference>
<keyword evidence="2" id="KW-0325">Glycoprotein</keyword>
<evidence type="ECO:0000256" key="2">
    <source>
        <dbReference type="ARBA" id="ARBA00023180"/>
    </source>
</evidence>
<dbReference type="GO" id="GO:0005102">
    <property type="term" value="F:signaling receptor binding"/>
    <property type="evidence" value="ECO:0007669"/>
    <property type="project" value="TreeGrafter"/>
</dbReference>
<gene>
    <name evidence="5" type="primary">LOC106001777</name>
</gene>
<dbReference type="GO" id="GO:0002486">
    <property type="term" value="P:antigen processing and presentation of endogenous peptide antigen via MHC class I via ER pathway, TAP-independent"/>
    <property type="evidence" value="ECO:0007669"/>
    <property type="project" value="TreeGrafter"/>
</dbReference>
<dbReference type="InterPro" id="IPR037055">
    <property type="entry name" value="MHC_I-like_Ag-recog_sf"/>
</dbReference>
<dbReference type="GO" id="GO:0002476">
    <property type="term" value="P:antigen processing and presentation of endogenous peptide antigen via MHC class Ib"/>
    <property type="evidence" value="ECO:0007669"/>
    <property type="project" value="TreeGrafter"/>
</dbReference>
<dbReference type="InterPro" id="IPR050208">
    <property type="entry name" value="MHC_class-I_related"/>
</dbReference>
<dbReference type="InterPro" id="IPR011162">
    <property type="entry name" value="MHC_I/II-like_Ag-recog"/>
</dbReference>
<dbReference type="AlphaFoldDB" id="A0A1S3GU58"/>
<evidence type="ECO:0000259" key="3">
    <source>
        <dbReference type="Pfam" id="PF00129"/>
    </source>
</evidence>
<dbReference type="OrthoDB" id="10552217at2759"/>
<dbReference type="GeneID" id="106001777"/>
<dbReference type="Gene3D" id="3.30.500.10">
    <property type="entry name" value="MHC class I-like antigen recognition-like"/>
    <property type="match status" value="1"/>
</dbReference>
<protein>
    <submittedName>
        <fullName evidence="5">HLA class I histocompatibility antigen, A-25 alpha chain-like</fullName>
    </submittedName>
</protein>
<organism evidence="4 5">
    <name type="scientific">Dipodomys ordii</name>
    <name type="common">Ord's kangaroo rat</name>
    <dbReference type="NCBI Taxonomy" id="10020"/>
    <lineage>
        <taxon>Eukaryota</taxon>
        <taxon>Metazoa</taxon>
        <taxon>Chordata</taxon>
        <taxon>Craniata</taxon>
        <taxon>Vertebrata</taxon>
        <taxon>Euteleostomi</taxon>
        <taxon>Mammalia</taxon>
        <taxon>Eutheria</taxon>
        <taxon>Euarchontoglires</taxon>
        <taxon>Glires</taxon>
        <taxon>Rodentia</taxon>
        <taxon>Castorimorpha</taxon>
        <taxon>Heteromyidae</taxon>
        <taxon>Dipodomyinae</taxon>
        <taxon>Dipodomys</taxon>
    </lineage>
</organism>
<comment type="subcellular location">
    <subcellularLocation>
        <location evidence="1">Membrane</location>
        <topology evidence="1">Single-pass type I membrane protein</topology>
    </subcellularLocation>
</comment>
<dbReference type="GO" id="GO:0005615">
    <property type="term" value="C:extracellular space"/>
    <property type="evidence" value="ECO:0007669"/>
    <property type="project" value="TreeGrafter"/>
</dbReference>
<proteinExistence type="predicted"/>
<sequence length="84" mass="9494">MAAQITRRKWEEAGEAEHSRAYLEHRCVEWLRRYLEHGMETLQRTGDKREGYDKAASECHGGGGDLCCGADRTCGSSCTPEFLQ</sequence>
<evidence type="ECO:0000256" key="1">
    <source>
        <dbReference type="ARBA" id="ARBA00004479"/>
    </source>
</evidence>
<dbReference type="RefSeq" id="XP_012892215.1">
    <property type="nucleotide sequence ID" value="XM_013036761.1"/>
</dbReference>
<dbReference type="GO" id="GO:0009897">
    <property type="term" value="C:external side of plasma membrane"/>
    <property type="evidence" value="ECO:0007669"/>
    <property type="project" value="TreeGrafter"/>
</dbReference>
<dbReference type="GO" id="GO:0001916">
    <property type="term" value="P:positive regulation of T cell mediated cytotoxicity"/>
    <property type="evidence" value="ECO:0007669"/>
    <property type="project" value="TreeGrafter"/>
</dbReference>
<dbReference type="KEGG" id="dord:106001777"/>
<dbReference type="Pfam" id="PF00129">
    <property type="entry name" value="MHC_I"/>
    <property type="match status" value="1"/>
</dbReference>
<dbReference type="PANTHER" id="PTHR16675">
    <property type="entry name" value="MHC CLASS I-RELATED"/>
    <property type="match status" value="1"/>
</dbReference>
<dbReference type="Proteomes" id="UP000081671">
    <property type="component" value="Unplaced"/>
</dbReference>
<keyword evidence="4" id="KW-1185">Reference proteome</keyword>